<dbReference type="InterPro" id="IPR022796">
    <property type="entry name" value="Chloroa_b-bind"/>
</dbReference>
<evidence type="ECO:0000256" key="3">
    <source>
        <dbReference type="ARBA" id="ARBA00022531"/>
    </source>
</evidence>
<protein>
    <recommendedName>
        <fullName evidence="8">Light harvesting protein</fullName>
    </recommendedName>
</protein>
<dbReference type="GO" id="GO:0009765">
    <property type="term" value="P:photosynthesis, light harvesting"/>
    <property type="evidence" value="ECO:0007669"/>
    <property type="project" value="InterPro"/>
</dbReference>
<dbReference type="KEGG" id="ehx:EMIHUDRAFT_76288"/>
<feature type="binding site" evidence="5">
    <location>
        <position position="108"/>
    </location>
    <ligand>
        <name>chlorophyll a</name>
        <dbReference type="ChEBI" id="CHEBI:58416"/>
        <label>1</label>
    </ligand>
</feature>
<name>A0A0D3IV71_EMIH1</name>
<keyword evidence="7" id="KW-1185">Reference proteome</keyword>
<dbReference type="GO" id="GO:0016168">
    <property type="term" value="F:chlorophyll binding"/>
    <property type="evidence" value="ECO:0007669"/>
    <property type="project" value="UniProtKB-KW"/>
</dbReference>
<feature type="binding site" evidence="5">
    <location>
        <position position="122"/>
    </location>
    <ligand>
        <name>chlorophyll a</name>
        <dbReference type="ChEBI" id="CHEBI:58416"/>
        <label>1</label>
    </ligand>
</feature>
<dbReference type="SUPFAM" id="SSF103511">
    <property type="entry name" value="Chlorophyll a-b binding protein"/>
    <property type="match status" value="1"/>
</dbReference>
<dbReference type="GO" id="GO:0009507">
    <property type="term" value="C:chloroplast"/>
    <property type="evidence" value="ECO:0007669"/>
    <property type="project" value="UniProtKB-SubCell"/>
</dbReference>
<feature type="binding site" evidence="5">
    <location>
        <position position="110"/>
    </location>
    <ligand>
        <name>chlorophyll a</name>
        <dbReference type="ChEBI" id="CHEBI:58416"/>
        <label>1</label>
    </ligand>
</feature>
<evidence type="ECO:0000256" key="2">
    <source>
        <dbReference type="ARBA" id="ARBA00022528"/>
    </source>
</evidence>
<keyword evidence="4" id="KW-0934">Plastid</keyword>
<comment type="subcellular location">
    <subcellularLocation>
        <location evidence="1">Plastid</location>
        <location evidence="1">Chloroplast</location>
    </subcellularLocation>
</comment>
<dbReference type="Gene3D" id="1.10.3460.10">
    <property type="entry name" value="Chlorophyll a/b binding protein domain"/>
    <property type="match status" value="1"/>
</dbReference>
<keyword evidence="2" id="KW-0150">Chloroplast</keyword>
<reference evidence="7" key="1">
    <citation type="journal article" date="2013" name="Nature">
        <title>Pan genome of the phytoplankton Emiliania underpins its global distribution.</title>
        <authorList>
            <person name="Read B.A."/>
            <person name="Kegel J."/>
            <person name="Klute M.J."/>
            <person name="Kuo A."/>
            <person name="Lefebvre S.C."/>
            <person name="Maumus F."/>
            <person name="Mayer C."/>
            <person name="Miller J."/>
            <person name="Monier A."/>
            <person name="Salamov A."/>
            <person name="Young J."/>
            <person name="Aguilar M."/>
            <person name="Claverie J.M."/>
            <person name="Frickenhaus S."/>
            <person name="Gonzalez K."/>
            <person name="Herman E.K."/>
            <person name="Lin Y.C."/>
            <person name="Napier J."/>
            <person name="Ogata H."/>
            <person name="Sarno A.F."/>
            <person name="Shmutz J."/>
            <person name="Schroeder D."/>
            <person name="de Vargas C."/>
            <person name="Verret F."/>
            <person name="von Dassow P."/>
            <person name="Valentin K."/>
            <person name="Van de Peer Y."/>
            <person name="Wheeler G."/>
            <person name="Dacks J.B."/>
            <person name="Delwiche C.F."/>
            <person name="Dyhrman S.T."/>
            <person name="Glockner G."/>
            <person name="John U."/>
            <person name="Richards T."/>
            <person name="Worden A.Z."/>
            <person name="Zhang X."/>
            <person name="Grigoriev I.V."/>
            <person name="Allen A.E."/>
            <person name="Bidle K."/>
            <person name="Borodovsky M."/>
            <person name="Bowler C."/>
            <person name="Brownlee C."/>
            <person name="Cock J.M."/>
            <person name="Elias M."/>
            <person name="Gladyshev V.N."/>
            <person name="Groth M."/>
            <person name="Guda C."/>
            <person name="Hadaegh A."/>
            <person name="Iglesias-Rodriguez M.D."/>
            <person name="Jenkins J."/>
            <person name="Jones B.M."/>
            <person name="Lawson T."/>
            <person name="Leese F."/>
            <person name="Lindquist E."/>
            <person name="Lobanov A."/>
            <person name="Lomsadze A."/>
            <person name="Malik S.B."/>
            <person name="Marsh M.E."/>
            <person name="Mackinder L."/>
            <person name="Mock T."/>
            <person name="Mueller-Roeber B."/>
            <person name="Pagarete A."/>
            <person name="Parker M."/>
            <person name="Probert I."/>
            <person name="Quesneville H."/>
            <person name="Raines C."/>
            <person name="Rensing S.A."/>
            <person name="Riano-Pachon D.M."/>
            <person name="Richier S."/>
            <person name="Rokitta S."/>
            <person name="Shiraiwa Y."/>
            <person name="Soanes D.M."/>
            <person name="van der Giezen M."/>
            <person name="Wahlund T.M."/>
            <person name="Williams B."/>
            <person name="Wilson W."/>
            <person name="Wolfe G."/>
            <person name="Wurch L.L."/>
        </authorList>
    </citation>
    <scope>NUCLEOTIDE SEQUENCE</scope>
</reference>
<proteinExistence type="predicted"/>
<feature type="binding site" description="axial binding residue" evidence="5">
    <location>
        <position position="71"/>
    </location>
    <ligand>
        <name>chlorophyll b</name>
        <dbReference type="ChEBI" id="CHEBI:61721"/>
        <label>1</label>
    </ligand>
    <ligandPart>
        <name>Mg</name>
        <dbReference type="ChEBI" id="CHEBI:25107"/>
    </ligandPart>
</feature>
<keyword evidence="3" id="KW-0602">Photosynthesis</keyword>
<feature type="binding site" evidence="5">
    <location>
        <position position="8"/>
    </location>
    <ligand>
        <name>chlorophyll a</name>
        <dbReference type="ChEBI" id="CHEBI:58416"/>
        <label>1</label>
    </ligand>
</feature>
<dbReference type="HOGENOM" id="CLU_057943_3_0_1"/>
<sequence length="140" mass="14785">MREAEIRHARLAMLAAAGWPLSELLQGGRAPSVLNGGLGDGPVPFFLVLAAGAAAYVEYLSEEAANQASGLGPAAPRLAGDFGFDPLGVMAEEGAYRRKELSANELFNGRLAMLAITGFAAQEFLWGTPVVEQTPFFFGR</sequence>
<feature type="binding site" description="axial binding residue" evidence="5">
    <location>
        <position position="105"/>
    </location>
    <ligand>
        <name>chlorophyll a</name>
        <dbReference type="ChEBI" id="CHEBI:58416"/>
        <label>2</label>
    </ligand>
    <ligandPart>
        <name>Mg</name>
        <dbReference type="ChEBI" id="CHEBI:25107"/>
    </ligandPart>
</feature>
<dbReference type="InterPro" id="IPR001344">
    <property type="entry name" value="Chloro_AB-bd_pln"/>
</dbReference>
<dbReference type="Pfam" id="PF00504">
    <property type="entry name" value="Chloroa_b-bind"/>
    <property type="match status" value="1"/>
</dbReference>
<keyword evidence="5" id="KW-0157">Chromophore</keyword>
<evidence type="ECO:0000313" key="6">
    <source>
        <dbReference type="EnsemblProtists" id="EOD15156"/>
    </source>
</evidence>
<keyword evidence="5" id="KW-0148">Chlorophyll</keyword>
<feature type="binding site" evidence="5">
    <location>
        <position position="5"/>
    </location>
    <ligand>
        <name>chlorophyll a</name>
        <dbReference type="ChEBI" id="CHEBI:58416"/>
        <label>1</label>
    </ligand>
</feature>
<accession>A0A0D3IV71</accession>
<dbReference type="GO" id="GO:0016020">
    <property type="term" value="C:membrane"/>
    <property type="evidence" value="ECO:0007669"/>
    <property type="project" value="InterPro"/>
</dbReference>
<evidence type="ECO:0000256" key="5">
    <source>
        <dbReference type="PIRSR" id="PIRSR601344-1"/>
    </source>
</evidence>
<evidence type="ECO:0000313" key="7">
    <source>
        <dbReference type="Proteomes" id="UP000013827"/>
    </source>
</evidence>
<dbReference type="RefSeq" id="XP_005767585.1">
    <property type="nucleotide sequence ID" value="XM_005767528.1"/>
</dbReference>
<organism evidence="6 7">
    <name type="scientific">Emiliania huxleyi (strain CCMP1516)</name>
    <dbReference type="NCBI Taxonomy" id="280463"/>
    <lineage>
        <taxon>Eukaryota</taxon>
        <taxon>Haptista</taxon>
        <taxon>Haptophyta</taxon>
        <taxon>Prymnesiophyceae</taxon>
        <taxon>Isochrysidales</taxon>
        <taxon>Noelaerhabdaceae</taxon>
        <taxon>Emiliania</taxon>
    </lineage>
</organism>
<dbReference type="AlphaFoldDB" id="A0A0D3IV71"/>
<feature type="binding site" description="axial binding residue" evidence="5">
    <location>
        <position position="10"/>
    </location>
    <ligand>
        <name>chlorophyll b</name>
        <dbReference type="ChEBI" id="CHEBI:61721"/>
        <label>1</label>
    </ligand>
    <ligandPart>
        <name>Mg</name>
        <dbReference type="ChEBI" id="CHEBI:25107"/>
    </ligandPart>
</feature>
<dbReference type="PaxDb" id="2903-EOD15156"/>
<dbReference type="EnsemblProtists" id="EOD15156">
    <property type="protein sequence ID" value="EOD15156"/>
    <property type="gene ID" value="EMIHUDRAFT_76288"/>
</dbReference>
<evidence type="ECO:0000256" key="4">
    <source>
        <dbReference type="ARBA" id="ARBA00022640"/>
    </source>
</evidence>
<dbReference type="PANTHER" id="PTHR21649">
    <property type="entry name" value="CHLOROPHYLL A/B BINDING PROTEIN"/>
    <property type="match status" value="1"/>
</dbReference>
<evidence type="ECO:0000256" key="1">
    <source>
        <dbReference type="ARBA" id="ARBA00004229"/>
    </source>
</evidence>
<reference evidence="6" key="2">
    <citation type="submission" date="2024-10" db="UniProtKB">
        <authorList>
            <consortium name="EnsemblProtists"/>
        </authorList>
    </citation>
    <scope>IDENTIFICATION</scope>
</reference>
<dbReference type="Proteomes" id="UP000013827">
    <property type="component" value="Unassembled WGS sequence"/>
</dbReference>
<evidence type="ECO:0008006" key="8">
    <source>
        <dbReference type="Google" id="ProtNLM"/>
    </source>
</evidence>
<dbReference type="GeneID" id="17261300"/>